<name>A0ABT5NYL3_9PSED</name>
<accession>A0ABT5NYL3</accession>
<protein>
    <submittedName>
        <fullName evidence="5">Helix-turn-helix transcriptional regulator</fullName>
    </submittedName>
</protein>
<dbReference type="InterPro" id="IPR036388">
    <property type="entry name" value="WH-like_DNA-bd_sf"/>
</dbReference>
<gene>
    <name evidence="5" type="ORF">M5G11_22060</name>
</gene>
<dbReference type="SMART" id="SM00421">
    <property type="entry name" value="HTH_LUXR"/>
    <property type="match status" value="1"/>
</dbReference>
<comment type="caution">
    <text evidence="5">The sequence shown here is derived from an EMBL/GenBank/DDBJ whole genome shotgun (WGS) entry which is preliminary data.</text>
</comment>
<dbReference type="PANTHER" id="PTHR44688:SF16">
    <property type="entry name" value="DNA-BINDING TRANSCRIPTIONAL ACTIVATOR DEVR_DOSR"/>
    <property type="match status" value="1"/>
</dbReference>
<dbReference type="PROSITE" id="PS50043">
    <property type="entry name" value="HTH_LUXR_2"/>
    <property type="match status" value="1"/>
</dbReference>
<dbReference type="InterPro" id="IPR000792">
    <property type="entry name" value="Tscrpt_reg_LuxR_C"/>
</dbReference>
<organism evidence="5 6">
    <name type="scientific">Pseudomonas fontis</name>
    <dbReference type="NCBI Taxonomy" id="2942633"/>
    <lineage>
        <taxon>Bacteria</taxon>
        <taxon>Pseudomonadati</taxon>
        <taxon>Pseudomonadota</taxon>
        <taxon>Gammaproteobacteria</taxon>
        <taxon>Pseudomonadales</taxon>
        <taxon>Pseudomonadaceae</taxon>
        <taxon>Pseudomonas</taxon>
    </lineage>
</organism>
<proteinExistence type="predicted"/>
<evidence type="ECO:0000256" key="1">
    <source>
        <dbReference type="ARBA" id="ARBA00023015"/>
    </source>
</evidence>
<reference evidence="5 6" key="1">
    <citation type="submission" date="2022-05" db="EMBL/GenBank/DDBJ databases">
        <title>Novel Pseudomonas spp. Isolated from a Rainbow Trout Aquaculture Facility.</title>
        <authorList>
            <person name="Testerman T."/>
            <person name="Graf J."/>
        </authorList>
    </citation>
    <scope>NUCLEOTIDE SEQUENCE [LARGE SCALE GENOMIC DNA]</scope>
    <source>
        <strain evidence="5 6">ID681</strain>
    </source>
</reference>
<dbReference type="EMBL" id="JAMDGY010000081">
    <property type="protein sequence ID" value="MDD0993217.1"/>
    <property type="molecule type" value="Genomic_DNA"/>
</dbReference>
<dbReference type="PRINTS" id="PR00038">
    <property type="entry name" value="HTHLUXR"/>
</dbReference>
<evidence type="ECO:0000256" key="3">
    <source>
        <dbReference type="ARBA" id="ARBA00023163"/>
    </source>
</evidence>
<dbReference type="PANTHER" id="PTHR44688">
    <property type="entry name" value="DNA-BINDING TRANSCRIPTIONAL ACTIVATOR DEVR_DOSR"/>
    <property type="match status" value="1"/>
</dbReference>
<dbReference type="InterPro" id="IPR016032">
    <property type="entry name" value="Sig_transdc_resp-reg_C-effctor"/>
</dbReference>
<keyword evidence="6" id="KW-1185">Reference proteome</keyword>
<dbReference type="RefSeq" id="WP_273913223.1">
    <property type="nucleotide sequence ID" value="NZ_JAMDGX010000078.1"/>
</dbReference>
<evidence type="ECO:0000259" key="4">
    <source>
        <dbReference type="PROSITE" id="PS50043"/>
    </source>
</evidence>
<keyword evidence="3" id="KW-0804">Transcription</keyword>
<dbReference type="CDD" id="cd06170">
    <property type="entry name" value="LuxR_C_like"/>
    <property type="match status" value="1"/>
</dbReference>
<feature type="domain" description="HTH luxR-type" evidence="4">
    <location>
        <begin position="175"/>
        <end position="240"/>
    </location>
</feature>
<evidence type="ECO:0000313" key="6">
    <source>
        <dbReference type="Proteomes" id="UP001148203"/>
    </source>
</evidence>
<dbReference type="Gene3D" id="1.10.10.10">
    <property type="entry name" value="Winged helix-like DNA-binding domain superfamily/Winged helix DNA-binding domain"/>
    <property type="match status" value="1"/>
</dbReference>
<keyword evidence="1" id="KW-0805">Transcription regulation</keyword>
<dbReference type="Pfam" id="PF00196">
    <property type="entry name" value="GerE"/>
    <property type="match status" value="1"/>
</dbReference>
<keyword evidence="2" id="KW-0238">DNA-binding</keyword>
<evidence type="ECO:0000256" key="2">
    <source>
        <dbReference type="ARBA" id="ARBA00023125"/>
    </source>
</evidence>
<dbReference type="SUPFAM" id="SSF46894">
    <property type="entry name" value="C-terminal effector domain of the bipartite response regulators"/>
    <property type="match status" value="1"/>
</dbReference>
<evidence type="ECO:0000313" key="5">
    <source>
        <dbReference type="EMBL" id="MDD0993217.1"/>
    </source>
</evidence>
<sequence>MVAAKYHVDHRQAFDYARLSFSGTFQNELTRRIQRKTGCSHYAIFYKAAVPVSLPKVYLADNLDFSCRVLYDQRKMWMTDPVLEMNNDEDIRHWEQGARHFSPGIATLIKSPAGNRYAEASTLVYPMRNGSVTLMTLIWAGGQRPDIDFNEMYEVLFAESRLVTQNIYKILKCDPSVVGSQLNVREVQIMRLLAGGLTSKQVADAISVTRATVYFHVKQFTRKMNASTRSEAIIKAALLRVI</sequence>
<dbReference type="Proteomes" id="UP001148203">
    <property type="component" value="Unassembled WGS sequence"/>
</dbReference>